<proteinExistence type="predicted"/>
<feature type="compositionally biased region" description="Polar residues" evidence="1">
    <location>
        <begin position="471"/>
        <end position="480"/>
    </location>
</feature>
<keyword evidence="3" id="KW-1185">Reference proteome</keyword>
<dbReference type="InterPro" id="IPR012291">
    <property type="entry name" value="CBM2_carb-bd_dom_sf"/>
</dbReference>
<feature type="compositionally biased region" description="Low complexity" evidence="1">
    <location>
        <begin position="481"/>
        <end position="498"/>
    </location>
</feature>
<dbReference type="RefSeq" id="WP_189646714.1">
    <property type="nucleotide sequence ID" value="NZ_BMRC01000003.1"/>
</dbReference>
<dbReference type="Proteomes" id="UP001589647">
    <property type="component" value="Unassembled WGS sequence"/>
</dbReference>
<feature type="compositionally biased region" description="Low complexity" evidence="1">
    <location>
        <begin position="441"/>
        <end position="451"/>
    </location>
</feature>
<reference evidence="2 3" key="1">
    <citation type="submission" date="2024-09" db="EMBL/GenBank/DDBJ databases">
        <authorList>
            <person name="Sun Q."/>
            <person name="Mori K."/>
        </authorList>
    </citation>
    <scope>NUCLEOTIDE SEQUENCE [LARGE SCALE GENOMIC DNA]</scope>
    <source>
        <strain evidence="2 3">CCM 3426</strain>
    </source>
</reference>
<evidence type="ECO:0000256" key="1">
    <source>
        <dbReference type="SAM" id="MobiDB-lite"/>
    </source>
</evidence>
<comment type="caution">
    <text evidence="2">The sequence shown here is derived from an EMBL/GenBank/DDBJ whole genome shotgun (WGS) entry which is preliminary data.</text>
</comment>
<dbReference type="EMBL" id="JBHMEI010000003">
    <property type="protein sequence ID" value="MFB9200824.1"/>
    <property type="molecule type" value="Genomic_DNA"/>
</dbReference>
<gene>
    <name evidence="2" type="ORF">ACFFV7_06445</name>
</gene>
<protein>
    <submittedName>
        <fullName evidence="2">Uncharacterized protein</fullName>
    </submittedName>
</protein>
<sequence length="602" mass="60248">MGRHGTGGSDDGDERGNGSAFWGPDDPAEAPGWPALPDQVEVTGQWAPMPRREDGRPPRAPQPEPFETTGAFAVPTDAAPGFTPSDDPSGAFPPPSGPAFSGSPFFEPSGGAFPGSPSSEPHGGAFPGSPSSEPPGGAFPGSPYPEPAGAGPFEVTGAFARPADWDAVAPSRGPAPSDAQPDARSGPTAAFGVPPSFDASGRTTGPFDAPGPDATARFDNARFDNTGFDNTGFDNGGFGNATARFDAPPGAGPENGFPGGPPEPGDVKVAGEPTAVHTPAWAEAETGFLRSGWSSDEGLEDLDEPGESRGGRRRRGSRGGGGGGDDVLNVPTGGGRGKGRMALLSVAAVAVVLGGTVAGVKLMSSSGDPAGCADASCAAVQTSTSPSEPVTSDPATEEEDEPSEEPTEEEESGTPSDAPTTTAPTYGNRAPRRSSPPTPTPTRTRTKPSAKPTKDVEPPAEETISEAPTDDPTTMGNSDTGVVPTVGSSPAPTTSSTVGSGGSGGSVNVRQTVRQRLTAYSATLRVTNQAQVPLADATFSVPVEGRVMNVNGGSWTQDGDLLIIDLSGSLAAGDSVDVTYSATGKAQEPGACGLVGGECSIG</sequence>
<organism evidence="2 3">
    <name type="scientific">Nonomuraea spiralis</name>
    <dbReference type="NCBI Taxonomy" id="46182"/>
    <lineage>
        <taxon>Bacteria</taxon>
        <taxon>Bacillati</taxon>
        <taxon>Actinomycetota</taxon>
        <taxon>Actinomycetes</taxon>
        <taxon>Streptosporangiales</taxon>
        <taxon>Streptosporangiaceae</taxon>
        <taxon>Nonomuraea</taxon>
    </lineage>
</organism>
<feature type="compositionally biased region" description="Low complexity" evidence="1">
    <location>
        <begin position="247"/>
        <end position="256"/>
    </location>
</feature>
<feature type="compositionally biased region" description="Low complexity" evidence="1">
    <location>
        <begin position="413"/>
        <end position="425"/>
    </location>
</feature>
<feature type="compositionally biased region" description="Polar residues" evidence="1">
    <location>
        <begin position="380"/>
        <end position="390"/>
    </location>
</feature>
<feature type="compositionally biased region" description="Low complexity" evidence="1">
    <location>
        <begin position="223"/>
        <end position="233"/>
    </location>
</feature>
<evidence type="ECO:0000313" key="3">
    <source>
        <dbReference type="Proteomes" id="UP001589647"/>
    </source>
</evidence>
<accession>A0ABV5I8F9</accession>
<evidence type="ECO:0000313" key="2">
    <source>
        <dbReference type="EMBL" id="MFB9200824.1"/>
    </source>
</evidence>
<dbReference type="Gene3D" id="2.60.40.290">
    <property type="match status" value="1"/>
</dbReference>
<feature type="compositionally biased region" description="Acidic residues" evidence="1">
    <location>
        <begin position="395"/>
        <end position="412"/>
    </location>
</feature>
<feature type="region of interest" description="Disordered" evidence="1">
    <location>
        <begin position="380"/>
        <end position="507"/>
    </location>
</feature>
<feature type="region of interest" description="Disordered" evidence="1">
    <location>
        <begin position="1"/>
        <end position="333"/>
    </location>
</feature>
<feature type="compositionally biased region" description="Low complexity" evidence="1">
    <location>
        <begin position="98"/>
        <end position="136"/>
    </location>
</feature>
<name>A0ABV5I8F9_9ACTN</name>